<evidence type="ECO:0000313" key="3">
    <source>
        <dbReference type="EMBL" id="CAG5136343.1"/>
    </source>
</evidence>
<dbReference type="InterPro" id="IPR036465">
    <property type="entry name" value="vWFA_dom_sf"/>
</dbReference>
<dbReference type="PANTHER" id="PTHR46478:SF1">
    <property type="entry name" value="VON WILLEBRAND FACTOR A DOMAIN-CONTAINING PROTEIN 3A"/>
    <property type="match status" value="1"/>
</dbReference>
<sequence>AIEMYTKRIKWLLQGSKRMFGHLAGKKVAVCIDVSDASLNLGRQSAFQESLLHLIHEQLSAMSSIYVMGFGTDVHPLWPTAQDVNYQTLEEAKVFVMNLSSSGGTNLLKAIKHVMKLSDLDTVVLILGSLPDQPADILQDFICQITVGHGALIHAVAYDCSNNNTNMTLKKLAESSGGRYHCYAASNEEQIYTSTDISRLLSEIREAQDIINKIHEMKQGLIGNAIISIMNEITTEVSKLPQARFLPRPPGHDLPLKIETPKFHASTSQEWLQNRGLKAKQLNLYQVLAPNAYSYREDFVPVIKKAVQSQVHERAMIQFPWSDGSVKNLHVDMAQLFEYQKQLSDAVVLYEKRLDWLASGSRRIFGAVTERSVVILVDTSMSNINYLIHIQHSLRLLIQEQIANKDFFNIIAFGSTARQWMPTLVRPTPEHLQKAWKWVLELQCSGSRNFLSAYRLAVENDEEIKHHIYVQGVYLFTSGIPDQFPDVINNYIEESTSGHDVHLHTILFNVDDYDAHGAIPGRYANITNTAECLRNMAHISGGRFHWFRETGIIESDDIQLISAEIDKSLNFSNKCAVLVESVKKKYRDRFINHPEMKALQSRSSTRHLNCLPQTEVSKPFKALPLPETHADSAPKYISFGSSSKQSEEMPKKKPQKEILGRTTSALEKSKLGFEESAHTSLKLRYRTSSARDPMQKVHSTFGRVSTQHFFLDDRKHGVGSVLKYARQKSVRKEIPHINLPEQEDQVTTKEWMRVYSLRKLKLDLNKMMSSPDCKHEEKNVKILHKNVTAKVYPDVFPTVNVKGTMKYMQLLPHELNEYEVQLEKVLTRYLKRFQWLLSGSRRVFGTIVHKHVAILIDTSGSMETYMDELKRELASLVWEQLHQQNIRFNLISFSGSCSVWKDAIQTPSEANCHDAIRWIFHMQAGGNTCTLDALRLTFSDPDIDAIYLLTDGKPDTSTALVLREVAKMNENRNVTVNTISINCTDSTANNFLKLLASETGGRYHRIQTDFDAQVFVHKLLSEGFNDCEYPHLPTFEGDDLRRLGTEIYLARRFLQQAKTYKALYKAKAAQNTEKPNTSRGAMPFVVGRPRPVPLVCS</sequence>
<dbReference type="Gene3D" id="3.40.50.410">
    <property type="entry name" value="von Willebrand factor, type A domain"/>
    <property type="match status" value="3"/>
</dbReference>
<dbReference type="PANTHER" id="PTHR46478">
    <property type="entry name" value="VON WILLEBRAND FACTOR A DOMAIN-CONTAINING PROTEIN 3A"/>
    <property type="match status" value="1"/>
</dbReference>
<feature type="compositionally biased region" description="Basic and acidic residues" evidence="1">
    <location>
        <begin position="645"/>
        <end position="656"/>
    </location>
</feature>
<feature type="non-terminal residue" evidence="3">
    <location>
        <position position="1097"/>
    </location>
</feature>
<dbReference type="Pfam" id="PF13768">
    <property type="entry name" value="VWA_3"/>
    <property type="match status" value="3"/>
</dbReference>
<evidence type="ECO:0000259" key="2">
    <source>
        <dbReference type="PROSITE" id="PS50234"/>
    </source>
</evidence>
<organism evidence="3 4">
    <name type="scientific">Candidula unifasciata</name>
    <dbReference type="NCBI Taxonomy" id="100452"/>
    <lineage>
        <taxon>Eukaryota</taxon>
        <taxon>Metazoa</taxon>
        <taxon>Spiralia</taxon>
        <taxon>Lophotrochozoa</taxon>
        <taxon>Mollusca</taxon>
        <taxon>Gastropoda</taxon>
        <taxon>Heterobranchia</taxon>
        <taxon>Euthyneura</taxon>
        <taxon>Panpulmonata</taxon>
        <taxon>Eupulmonata</taxon>
        <taxon>Stylommatophora</taxon>
        <taxon>Helicina</taxon>
        <taxon>Helicoidea</taxon>
        <taxon>Geomitridae</taxon>
        <taxon>Candidula</taxon>
    </lineage>
</organism>
<proteinExistence type="predicted"/>
<evidence type="ECO:0000256" key="1">
    <source>
        <dbReference type="SAM" id="MobiDB-lite"/>
    </source>
</evidence>
<comment type="caution">
    <text evidence="3">The sequence shown here is derived from an EMBL/GenBank/DDBJ whole genome shotgun (WGS) entry which is preliminary data.</text>
</comment>
<feature type="region of interest" description="Disordered" evidence="1">
    <location>
        <begin position="634"/>
        <end position="656"/>
    </location>
</feature>
<dbReference type="PROSITE" id="PS50234">
    <property type="entry name" value="VWFA"/>
    <property type="match status" value="1"/>
</dbReference>
<dbReference type="EMBL" id="CAJHNH020008521">
    <property type="protein sequence ID" value="CAG5136343.1"/>
    <property type="molecule type" value="Genomic_DNA"/>
</dbReference>
<dbReference type="InterPro" id="IPR002035">
    <property type="entry name" value="VWF_A"/>
</dbReference>
<name>A0A8S4A392_9EUPU</name>
<accession>A0A8S4A392</accession>
<keyword evidence="4" id="KW-1185">Reference proteome</keyword>
<feature type="domain" description="VWFA" evidence="2">
    <location>
        <begin position="851"/>
        <end position="1023"/>
    </location>
</feature>
<gene>
    <name evidence="3" type="ORF">CUNI_LOCUS21901</name>
</gene>
<protein>
    <recommendedName>
        <fullName evidence="2">VWFA domain-containing protein</fullName>
    </recommendedName>
</protein>
<reference evidence="3" key="1">
    <citation type="submission" date="2021-04" db="EMBL/GenBank/DDBJ databases">
        <authorList>
            <consortium name="Molecular Ecology Group"/>
        </authorList>
    </citation>
    <scope>NUCLEOTIDE SEQUENCE</scope>
</reference>
<dbReference type="SUPFAM" id="SSF53300">
    <property type="entry name" value="vWA-like"/>
    <property type="match status" value="3"/>
</dbReference>
<dbReference type="CDD" id="cd00198">
    <property type="entry name" value="vWFA"/>
    <property type="match status" value="1"/>
</dbReference>
<dbReference type="Proteomes" id="UP000678393">
    <property type="component" value="Unassembled WGS sequence"/>
</dbReference>
<dbReference type="OrthoDB" id="299997at2759"/>
<dbReference type="SMART" id="SM00327">
    <property type="entry name" value="VWA"/>
    <property type="match status" value="3"/>
</dbReference>
<dbReference type="AlphaFoldDB" id="A0A8S4A392"/>
<evidence type="ECO:0000313" key="4">
    <source>
        <dbReference type="Proteomes" id="UP000678393"/>
    </source>
</evidence>